<evidence type="ECO:0000256" key="4">
    <source>
        <dbReference type="ARBA" id="ARBA00023239"/>
    </source>
</evidence>
<organism evidence="6 7">
    <name type="scientific">Vibrio diazotrophicus</name>
    <dbReference type="NCBI Taxonomy" id="685"/>
    <lineage>
        <taxon>Bacteria</taxon>
        <taxon>Pseudomonadati</taxon>
        <taxon>Pseudomonadota</taxon>
        <taxon>Gammaproteobacteria</taxon>
        <taxon>Vibrionales</taxon>
        <taxon>Vibrionaceae</taxon>
        <taxon>Vibrio</taxon>
    </lineage>
</organism>
<dbReference type="OrthoDB" id="9786619at2"/>
<accession>A0A2J8HKZ6</accession>
<keyword evidence="2" id="KW-0479">Metal-binding</keyword>
<evidence type="ECO:0000256" key="2">
    <source>
        <dbReference type="ARBA" id="ARBA00022723"/>
    </source>
</evidence>
<evidence type="ECO:0000313" key="7">
    <source>
        <dbReference type="Proteomes" id="UP000236449"/>
    </source>
</evidence>
<dbReference type="SUPFAM" id="SSF51316">
    <property type="entry name" value="Mss4-like"/>
    <property type="match status" value="1"/>
</dbReference>
<gene>
    <name evidence="6" type="ORF">C1N32_01730</name>
</gene>
<sequence length="140" mass="15108">MTEAKTKTYKGSCLCSAVKFELIGEFQSFFLCHCSRCQKDTGSAHAANLFAPSAKLVWTQGENDVKTYLHPNSRHAKSFCRHCGSALPMVADSIKSVVVPAGSLDEAPSILPTAKIFVGSCASWSKDLSDIPSFETFPNA</sequence>
<evidence type="ECO:0000259" key="5">
    <source>
        <dbReference type="PROSITE" id="PS51891"/>
    </source>
</evidence>
<dbReference type="EMBL" id="POSK01000001">
    <property type="protein sequence ID" value="PNI06752.1"/>
    <property type="molecule type" value="Genomic_DNA"/>
</dbReference>
<dbReference type="GO" id="GO:0016846">
    <property type="term" value="F:carbon-sulfur lyase activity"/>
    <property type="evidence" value="ECO:0007669"/>
    <property type="project" value="InterPro"/>
</dbReference>
<dbReference type="PANTHER" id="PTHR33337:SF40">
    <property type="entry name" value="CENP-V_GFA DOMAIN-CONTAINING PROTEIN-RELATED"/>
    <property type="match status" value="1"/>
</dbReference>
<keyword evidence="4" id="KW-0456">Lyase</keyword>
<dbReference type="AlphaFoldDB" id="A0A2J8HKZ6"/>
<dbReference type="PROSITE" id="PS51891">
    <property type="entry name" value="CENP_V_GFA"/>
    <property type="match status" value="1"/>
</dbReference>
<feature type="domain" description="CENP-V/GFA" evidence="5">
    <location>
        <begin position="9"/>
        <end position="125"/>
    </location>
</feature>
<dbReference type="Proteomes" id="UP000236449">
    <property type="component" value="Unassembled WGS sequence"/>
</dbReference>
<evidence type="ECO:0000256" key="1">
    <source>
        <dbReference type="ARBA" id="ARBA00005495"/>
    </source>
</evidence>
<dbReference type="Gene3D" id="3.90.1590.10">
    <property type="entry name" value="glutathione-dependent formaldehyde- activating enzyme (gfa)"/>
    <property type="match status" value="1"/>
</dbReference>
<evidence type="ECO:0000256" key="3">
    <source>
        <dbReference type="ARBA" id="ARBA00022833"/>
    </source>
</evidence>
<dbReference type="InterPro" id="IPR011057">
    <property type="entry name" value="Mss4-like_sf"/>
</dbReference>
<proteinExistence type="inferred from homology"/>
<keyword evidence="3" id="KW-0862">Zinc</keyword>
<dbReference type="PANTHER" id="PTHR33337">
    <property type="entry name" value="GFA DOMAIN-CONTAINING PROTEIN"/>
    <property type="match status" value="1"/>
</dbReference>
<dbReference type="RefSeq" id="WP_102954223.1">
    <property type="nucleotide sequence ID" value="NZ_POSI01000007.1"/>
</dbReference>
<dbReference type="Pfam" id="PF04828">
    <property type="entry name" value="GFA"/>
    <property type="match status" value="1"/>
</dbReference>
<name>A0A2J8HKZ6_VIBDI</name>
<evidence type="ECO:0000313" key="6">
    <source>
        <dbReference type="EMBL" id="PNI06752.1"/>
    </source>
</evidence>
<comment type="similarity">
    <text evidence="1">Belongs to the Gfa family.</text>
</comment>
<dbReference type="GO" id="GO:0046872">
    <property type="term" value="F:metal ion binding"/>
    <property type="evidence" value="ECO:0007669"/>
    <property type="project" value="UniProtKB-KW"/>
</dbReference>
<protein>
    <submittedName>
        <fullName evidence="6">Aldehyde-activating protein</fullName>
    </submittedName>
</protein>
<reference evidence="6 7" key="1">
    <citation type="submission" date="2018-01" db="EMBL/GenBank/DDBJ databases">
        <title>Draft genome sequences of six Vibrio diazotrophicus strains isolated from deep-sea sediments of the Baltic Sea.</title>
        <authorList>
            <person name="Castillo D."/>
            <person name="Vandieken V."/>
            <person name="Chiang O."/>
            <person name="Middelboe M."/>
        </authorList>
    </citation>
    <scope>NUCLEOTIDE SEQUENCE [LARGE SCALE GENOMIC DNA]</scope>
    <source>
        <strain evidence="6 7">60.27F</strain>
    </source>
</reference>
<dbReference type="InterPro" id="IPR006913">
    <property type="entry name" value="CENP-V/GFA"/>
</dbReference>
<comment type="caution">
    <text evidence="6">The sequence shown here is derived from an EMBL/GenBank/DDBJ whole genome shotgun (WGS) entry which is preliminary data.</text>
</comment>